<proteinExistence type="predicted"/>
<dbReference type="CDD" id="cd04301">
    <property type="entry name" value="NAT_SF"/>
    <property type="match status" value="1"/>
</dbReference>
<dbReference type="InterPro" id="IPR000182">
    <property type="entry name" value="GNAT_dom"/>
</dbReference>
<gene>
    <name evidence="4" type="primary">yncA_2</name>
    <name evidence="4" type="ORF">TM5383_03123</name>
</gene>
<dbReference type="PROSITE" id="PS51186">
    <property type="entry name" value="GNAT"/>
    <property type="match status" value="1"/>
</dbReference>
<organism evidence="4 5">
    <name type="scientific">Thalassovita mediterranea</name>
    <dbReference type="NCBI Taxonomy" id="340021"/>
    <lineage>
        <taxon>Bacteria</taxon>
        <taxon>Pseudomonadati</taxon>
        <taxon>Pseudomonadota</taxon>
        <taxon>Alphaproteobacteria</taxon>
        <taxon>Rhodobacterales</taxon>
        <taxon>Roseobacteraceae</taxon>
        <taxon>Thalassovita</taxon>
    </lineage>
</organism>
<reference evidence="4 5" key="1">
    <citation type="submission" date="2015-09" db="EMBL/GenBank/DDBJ databases">
        <authorList>
            <consortium name="Swine Surveillance"/>
        </authorList>
    </citation>
    <scope>NUCLEOTIDE SEQUENCE [LARGE SCALE GENOMIC DNA]</scope>
    <source>
        <strain evidence="4 5">CECT 8383</strain>
    </source>
</reference>
<evidence type="ECO:0000256" key="1">
    <source>
        <dbReference type="ARBA" id="ARBA00022679"/>
    </source>
</evidence>
<dbReference type="OrthoDB" id="5459937at2"/>
<dbReference type="Pfam" id="PF00583">
    <property type="entry name" value="Acetyltransf_1"/>
    <property type="match status" value="1"/>
</dbReference>
<dbReference type="Gene3D" id="3.40.630.30">
    <property type="match status" value="1"/>
</dbReference>
<feature type="domain" description="N-acetyltransferase" evidence="3">
    <location>
        <begin position="3"/>
        <end position="164"/>
    </location>
</feature>
<dbReference type="EMBL" id="CYSF01000018">
    <property type="protein sequence ID" value="CUH85880.1"/>
    <property type="molecule type" value="Genomic_DNA"/>
</dbReference>
<keyword evidence="5" id="KW-1185">Reference proteome</keyword>
<protein>
    <submittedName>
        <fullName evidence="4">N-acyltransferase YncA</fullName>
        <ecNumber evidence="4">2.3.1.-</ecNumber>
    </submittedName>
</protein>
<dbReference type="RefSeq" id="WP_058319935.1">
    <property type="nucleotide sequence ID" value="NZ_CYSF01000018.1"/>
</dbReference>
<dbReference type="InterPro" id="IPR016181">
    <property type="entry name" value="Acyl_CoA_acyltransferase"/>
</dbReference>
<dbReference type="EC" id="2.3.1.-" evidence="4"/>
<dbReference type="GO" id="GO:0016747">
    <property type="term" value="F:acyltransferase activity, transferring groups other than amino-acyl groups"/>
    <property type="evidence" value="ECO:0007669"/>
    <property type="project" value="InterPro"/>
</dbReference>
<evidence type="ECO:0000313" key="5">
    <source>
        <dbReference type="Proteomes" id="UP000051681"/>
    </source>
</evidence>
<dbReference type="AlphaFoldDB" id="A0A0P1H7D1"/>
<accession>A0A0P1H7D1</accession>
<dbReference type="PANTHER" id="PTHR43072:SF23">
    <property type="entry name" value="UPF0039 PROTEIN C11D3.02C"/>
    <property type="match status" value="1"/>
</dbReference>
<dbReference type="STRING" id="340021.TM5383_03123"/>
<keyword evidence="1 4" id="KW-0808">Transferase</keyword>
<dbReference type="Proteomes" id="UP000051681">
    <property type="component" value="Unassembled WGS sequence"/>
</dbReference>
<keyword evidence="2 4" id="KW-0012">Acyltransferase</keyword>
<dbReference type="PANTHER" id="PTHR43072">
    <property type="entry name" value="N-ACETYLTRANSFERASE"/>
    <property type="match status" value="1"/>
</dbReference>
<sequence length="164" mass="17449">MTVVIRPAEPTDAPDITVIWNRIIADTTVTFTTDLKTTDGIAADITARQAAGQGYLVVVAGDQLLGLACYGPFRAGPGYAQTMEHTIYLAEGAQGQGLGRRLLTALEDHARHAGLRCLIAGISGENSGAQRFHAAQGYTEVGRLPQVGTKFSRALDLVLMQKLL</sequence>
<evidence type="ECO:0000313" key="4">
    <source>
        <dbReference type="EMBL" id="CUH85880.1"/>
    </source>
</evidence>
<dbReference type="SUPFAM" id="SSF55729">
    <property type="entry name" value="Acyl-CoA N-acyltransferases (Nat)"/>
    <property type="match status" value="1"/>
</dbReference>
<name>A0A0P1H7D1_9RHOB</name>
<evidence type="ECO:0000259" key="3">
    <source>
        <dbReference type="PROSITE" id="PS51186"/>
    </source>
</evidence>
<evidence type="ECO:0000256" key="2">
    <source>
        <dbReference type="ARBA" id="ARBA00023315"/>
    </source>
</evidence>